<keyword evidence="1" id="KW-1185">Reference proteome</keyword>
<sequence length="209" mass="23512">MDSYGLDESTSDFLQRSLPASTFSSAVFSEGHNLSTENTNFLDGYEEISDTSTLDVSLMGGNDMGARLDDTVIQEYLLPEDDNQTIKGDDDQTIKDGDISSIEDDLTVMNDEASDRVIEPALKFPKKNNLNILGFDKKKIFCDDMTWKEIENIPIPLGCGDTQEEYIDEEFYPEQIQPPKVRSIVKFAQSKRPTTVVVKDDEVTKVFIQ</sequence>
<accession>A0A914XUM1</accession>
<evidence type="ECO:0000313" key="2">
    <source>
        <dbReference type="WBParaSite" id="PSU_v2.g10666.t1"/>
    </source>
</evidence>
<dbReference type="WBParaSite" id="PSU_v2.g10666.t1">
    <property type="protein sequence ID" value="PSU_v2.g10666.t1"/>
    <property type="gene ID" value="PSU_v2.g10666"/>
</dbReference>
<reference evidence="2" key="1">
    <citation type="submission" date="2022-11" db="UniProtKB">
        <authorList>
            <consortium name="WormBaseParasite"/>
        </authorList>
    </citation>
    <scope>IDENTIFICATION</scope>
</reference>
<proteinExistence type="predicted"/>
<name>A0A914XUM1_9BILA</name>
<organism evidence="1 2">
    <name type="scientific">Panagrolaimus superbus</name>
    <dbReference type="NCBI Taxonomy" id="310955"/>
    <lineage>
        <taxon>Eukaryota</taxon>
        <taxon>Metazoa</taxon>
        <taxon>Ecdysozoa</taxon>
        <taxon>Nematoda</taxon>
        <taxon>Chromadorea</taxon>
        <taxon>Rhabditida</taxon>
        <taxon>Tylenchina</taxon>
        <taxon>Panagrolaimomorpha</taxon>
        <taxon>Panagrolaimoidea</taxon>
        <taxon>Panagrolaimidae</taxon>
        <taxon>Panagrolaimus</taxon>
    </lineage>
</organism>
<evidence type="ECO:0000313" key="1">
    <source>
        <dbReference type="Proteomes" id="UP000887577"/>
    </source>
</evidence>
<dbReference type="Proteomes" id="UP000887577">
    <property type="component" value="Unplaced"/>
</dbReference>
<protein>
    <submittedName>
        <fullName evidence="2">Uncharacterized protein</fullName>
    </submittedName>
</protein>
<dbReference type="AlphaFoldDB" id="A0A914XUM1"/>